<keyword evidence="3" id="KW-1185">Reference proteome</keyword>
<evidence type="ECO:0000313" key="3">
    <source>
        <dbReference type="Proteomes" id="UP000765509"/>
    </source>
</evidence>
<sequence length="121" mass="13929">TDHIQRAQDKYLHEPVQAVLHSVQGQGLGNVSTNTPRSDELLTHPQKFPQRGGNSEILQWRECTIIQTSDQKIKKYHAKKKEETKEEDPVASTRKPQANPLPQEGKKNNKKNWIKQYSPSY</sequence>
<dbReference type="EMBL" id="AVOT02089125">
    <property type="protein sequence ID" value="MBW0571934.1"/>
    <property type="molecule type" value="Genomic_DNA"/>
</dbReference>
<proteinExistence type="predicted"/>
<dbReference type="AlphaFoldDB" id="A0A9Q3K0G7"/>
<reference evidence="2" key="1">
    <citation type="submission" date="2021-03" db="EMBL/GenBank/DDBJ databases">
        <title>Draft genome sequence of rust myrtle Austropuccinia psidii MF-1, a brazilian biotype.</title>
        <authorList>
            <person name="Quecine M.C."/>
            <person name="Pachon D.M.R."/>
            <person name="Bonatelli M.L."/>
            <person name="Correr F.H."/>
            <person name="Franceschini L.M."/>
            <person name="Leite T.F."/>
            <person name="Margarido G.R.A."/>
            <person name="Almeida C.A."/>
            <person name="Ferrarezi J.A."/>
            <person name="Labate C.A."/>
        </authorList>
    </citation>
    <scope>NUCLEOTIDE SEQUENCE</scope>
    <source>
        <strain evidence="2">MF-1</strain>
    </source>
</reference>
<organism evidence="2 3">
    <name type="scientific">Austropuccinia psidii MF-1</name>
    <dbReference type="NCBI Taxonomy" id="1389203"/>
    <lineage>
        <taxon>Eukaryota</taxon>
        <taxon>Fungi</taxon>
        <taxon>Dikarya</taxon>
        <taxon>Basidiomycota</taxon>
        <taxon>Pucciniomycotina</taxon>
        <taxon>Pucciniomycetes</taxon>
        <taxon>Pucciniales</taxon>
        <taxon>Sphaerophragmiaceae</taxon>
        <taxon>Austropuccinia</taxon>
    </lineage>
</organism>
<protein>
    <submittedName>
        <fullName evidence="2">Uncharacterized protein</fullName>
    </submittedName>
</protein>
<name>A0A9Q3K0G7_9BASI</name>
<accession>A0A9Q3K0G7</accession>
<feature type="region of interest" description="Disordered" evidence="1">
    <location>
        <begin position="70"/>
        <end position="121"/>
    </location>
</feature>
<evidence type="ECO:0000256" key="1">
    <source>
        <dbReference type="SAM" id="MobiDB-lite"/>
    </source>
</evidence>
<feature type="compositionally biased region" description="Polar residues" evidence="1">
    <location>
        <begin position="23"/>
        <end position="36"/>
    </location>
</feature>
<dbReference type="Proteomes" id="UP000765509">
    <property type="component" value="Unassembled WGS sequence"/>
</dbReference>
<feature type="non-terminal residue" evidence="2">
    <location>
        <position position="1"/>
    </location>
</feature>
<feature type="region of interest" description="Disordered" evidence="1">
    <location>
        <begin position="23"/>
        <end position="55"/>
    </location>
</feature>
<comment type="caution">
    <text evidence="2">The sequence shown here is derived from an EMBL/GenBank/DDBJ whole genome shotgun (WGS) entry which is preliminary data.</text>
</comment>
<gene>
    <name evidence="2" type="ORF">O181_111649</name>
</gene>
<evidence type="ECO:0000313" key="2">
    <source>
        <dbReference type="EMBL" id="MBW0571934.1"/>
    </source>
</evidence>